<gene>
    <name evidence="7" type="ORF">GCM10023321_31080</name>
</gene>
<dbReference type="Pfam" id="PF16859">
    <property type="entry name" value="TetR_C_11"/>
    <property type="match status" value="1"/>
</dbReference>
<dbReference type="Pfam" id="PF00440">
    <property type="entry name" value="TetR_N"/>
    <property type="match status" value="1"/>
</dbReference>
<keyword evidence="2 4" id="KW-0238">DNA-binding</keyword>
<accession>A0ABP9Q2K9</accession>
<keyword evidence="3" id="KW-0804">Transcription</keyword>
<dbReference type="PANTHER" id="PTHR30055:SF149">
    <property type="entry name" value="TETR-FAMILY TRANSCRIPTIONAL REGULATOR"/>
    <property type="match status" value="1"/>
</dbReference>
<dbReference type="InterPro" id="IPR050109">
    <property type="entry name" value="HTH-type_TetR-like_transc_reg"/>
</dbReference>
<dbReference type="SUPFAM" id="SSF46689">
    <property type="entry name" value="Homeodomain-like"/>
    <property type="match status" value="1"/>
</dbReference>
<dbReference type="Gene3D" id="1.10.10.60">
    <property type="entry name" value="Homeodomain-like"/>
    <property type="match status" value="1"/>
</dbReference>
<dbReference type="PANTHER" id="PTHR30055">
    <property type="entry name" value="HTH-TYPE TRANSCRIPTIONAL REGULATOR RUTR"/>
    <property type="match status" value="1"/>
</dbReference>
<evidence type="ECO:0000256" key="5">
    <source>
        <dbReference type="SAM" id="MobiDB-lite"/>
    </source>
</evidence>
<organism evidence="7 8">
    <name type="scientific">Pseudonocardia eucalypti</name>
    <dbReference type="NCBI Taxonomy" id="648755"/>
    <lineage>
        <taxon>Bacteria</taxon>
        <taxon>Bacillati</taxon>
        <taxon>Actinomycetota</taxon>
        <taxon>Actinomycetes</taxon>
        <taxon>Pseudonocardiales</taxon>
        <taxon>Pseudonocardiaceae</taxon>
        <taxon>Pseudonocardia</taxon>
    </lineage>
</organism>
<dbReference type="InterPro" id="IPR036271">
    <property type="entry name" value="Tet_transcr_reg_TetR-rel_C_sf"/>
</dbReference>
<evidence type="ECO:0000256" key="2">
    <source>
        <dbReference type="ARBA" id="ARBA00023125"/>
    </source>
</evidence>
<dbReference type="InterPro" id="IPR009057">
    <property type="entry name" value="Homeodomain-like_sf"/>
</dbReference>
<dbReference type="EMBL" id="BAABJP010000010">
    <property type="protein sequence ID" value="GAA5156094.1"/>
    <property type="molecule type" value="Genomic_DNA"/>
</dbReference>
<dbReference type="SUPFAM" id="SSF48498">
    <property type="entry name" value="Tetracyclin repressor-like, C-terminal domain"/>
    <property type="match status" value="1"/>
</dbReference>
<dbReference type="InterPro" id="IPR011075">
    <property type="entry name" value="TetR_C"/>
</dbReference>
<feature type="domain" description="HTH tetR-type" evidence="6">
    <location>
        <begin position="40"/>
        <end position="100"/>
    </location>
</feature>
<protein>
    <submittedName>
        <fullName evidence="7">TetR/AcrR family transcriptional regulator</fullName>
    </submittedName>
</protein>
<keyword evidence="8" id="KW-1185">Reference proteome</keyword>
<evidence type="ECO:0000313" key="7">
    <source>
        <dbReference type="EMBL" id="GAA5156094.1"/>
    </source>
</evidence>
<proteinExistence type="predicted"/>
<dbReference type="PROSITE" id="PS50977">
    <property type="entry name" value="HTH_TETR_2"/>
    <property type="match status" value="1"/>
</dbReference>
<keyword evidence="1" id="KW-0805">Transcription regulation</keyword>
<feature type="DNA-binding region" description="H-T-H motif" evidence="4">
    <location>
        <begin position="63"/>
        <end position="82"/>
    </location>
</feature>
<sequence length="225" mass="25006">MWPRIDGVALEQQKAVKRVSANPEARSAGDFRRRPRRRGQALHEAIYQATLDELTEVGYAELTMDRVAARAKASKGSLYRRWPSRVELVVEAVRHVAPEITPVPDSGDLRADLIAQLDRFAEAMAGPQAEAVRGMFLEVIRNPELLAAFHKQQHDTPREAMAEILRLGAVRGDVRPEALTPMIAGVGPVLLRQHMLLNGAVMTHQEIEELVDEVLLPIVQPRPAS</sequence>
<evidence type="ECO:0000256" key="3">
    <source>
        <dbReference type="ARBA" id="ARBA00023163"/>
    </source>
</evidence>
<evidence type="ECO:0000313" key="8">
    <source>
        <dbReference type="Proteomes" id="UP001428817"/>
    </source>
</evidence>
<dbReference type="Proteomes" id="UP001428817">
    <property type="component" value="Unassembled WGS sequence"/>
</dbReference>
<reference evidence="8" key="1">
    <citation type="journal article" date="2019" name="Int. J. Syst. Evol. Microbiol.">
        <title>The Global Catalogue of Microorganisms (GCM) 10K type strain sequencing project: providing services to taxonomists for standard genome sequencing and annotation.</title>
        <authorList>
            <consortium name="The Broad Institute Genomics Platform"/>
            <consortium name="The Broad Institute Genome Sequencing Center for Infectious Disease"/>
            <person name="Wu L."/>
            <person name="Ma J."/>
        </authorList>
    </citation>
    <scope>NUCLEOTIDE SEQUENCE [LARGE SCALE GENOMIC DNA]</scope>
    <source>
        <strain evidence="8">JCM 18303</strain>
    </source>
</reference>
<dbReference type="Gene3D" id="1.10.357.10">
    <property type="entry name" value="Tetracycline Repressor, domain 2"/>
    <property type="match status" value="1"/>
</dbReference>
<dbReference type="InterPro" id="IPR001647">
    <property type="entry name" value="HTH_TetR"/>
</dbReference>
<comment type="caution">
    <text evidence="7">The sequence shown here is derived from an EMBL/GenBank/DDBJ whole genome shotgun (WGS) entry which is preliminary data.</text>
</comment>
<name>A0ABP9Q2K9_9PSEU</name>
<evidence type="ECO:0000256" key="4">
    <source>
        <dbReference type="PROSITE-ProRule" id="PRU00335"/>
    </source>
</evidence>
<evidence type="ECO:0000259" key="6">
    <source>
        <dbReference type="PROSITE" id="PS50977"/>
    </source>
</evidence>
<evidence type="ECO:0000256" key="1">
    <source>
        <dbReference type="ARBA" id="ARBA00023015"/>
    </source>
</evidence>
<feature type="region of interest" description="Disordered" evidence="5">
    <location>
        <begin position="16"/>
        <end position="37"/>
    </location>
</feature>